<dbReference type="AlphaFoldDB" id="A0A381PLE0"/>
<organism evidence="8">
    <name type="scientific">marine metagenome</name>
    <dbReference type="NCBI Taxonomy" id="408172"/>
    <lineage>
        <taxon>unclassified sequences</taxon>
        <taxon>metagenomes</taxon>
        <taxon>ecological metagenomes</taxon>
    </lineage>
</organism>
<proteinExistence type="inferred from homology"/>
<evidence type="ECO:0000256" key="2">
    <source>
        <dbReference type="ARBA" id="ARBA00022487"/>
    </source>
</evidence>
<sequence>MLGTKRLLITRFPGGTAMISQKLFAIYAALSLLGFSSLVLSQQSTQACQGLESLSLPNVEITVSEIVDKGQFDEVRGNFGSLPEFCRVVATMTPSADSDIEMELWLPTQNWNGKYVAVGNGAFTGNVRHGALVLPLSRGFAASSTDTGHLGNTASFGLGHPEKVVDFGWRAVHEMNVTSKQIIAAFYDDELRYSYFTGCSAGGRQAMKEAQRFPADFDGIVAGAPGADWTGRAAASLRIATYLQANETARLLEADRDLVYNAAITACDADDGLVDGLIGKPAQCNFDPSVLQCSSDSLTHCLTSEQVNTVKMIYDSPVNPASGRAITGLLPGSEKGWTDLGWTRSARATGIDQYRYLVYGTEEWNIDQFDFETDIVKAEQTDDDTLNALDTDLSEFFDNGGKLIAYHGWSDPQISPKNATQYYERVLATFGGREAIHDSYRLFMAPGMGHCAGGPGPNSFDSLSVLETWVERGEAPESITAVHRIDGEVDRSRPLCPYPEVGVYTGSGSVNEAENFTCRAP</sequence>
<dbReference type="Gene3D" id="3.40.50.1820">
    <property type="entry name" value="alpha/beta hydrolase"/>
    <property type="match status" value="1"/>
</dbReference>
<comment type="similarity">
    <text evidence="1">Belongs to the tannase family.</text>
</comment>
<gene>
    <name evidence="8" type="ORF">METZ01_LOCUS19831</name>
</gene>
<dbReference type="GO" id="GO:0046872">
    <property type="term" value="F:metal ion binding"/>
    <property type="evidence" value="ECO:0007669"/>
    <property type="project" value="UniProtKB-KW"/>
</dbReference>
<evidence type="ECO:0000256" key="1">
    <source>
        <dbReference type="ARBA" id="ARBA00006249"/>
    </source>
</evidence>
<protein>
    <recommendedName>
        <fullName evidence="9">Tannase/feruloyl esterase family alpha/beta hydrolase</fullName>
    </recommendedName>
</protein>
<dbReference type="PANTHER" id="PTHR33938">
    <property type="entry name" value="FERULOYL ESTERASE B-RELATED"/>
    <property type="match status" value="1"/>
</dbReference>
<evidence type="ECO:0000256" key="7">
    <source>
        <dbReference type="ARBA" id="ARBA00023157"/>
    </source>
</evidence>
<evidence type="ECO:0000256" key="6">
    <source>
        <dbReference type="ARBA" id="ARBA00022837"/>
    </source>
</evidence>
<evidence type="ECO:0000256" key="5">
    <source>
        <dbReference type="ARBA" id="ARBA00022801"/>
    </source>
</evidence>
<dbReference type="InterPro" id="IPR029058">
    <property type="entry name" value="AB_hydrolase_fold"/>
</dbReference>
<dbReference type="GO" id="GO:0052689">
    <property type="term" value="F:carboxylic ester hydrolase activity"/>
    <property type="evidence" value="ECO:0007669"/>
    <property type="project" value="UniProtKB-KW"/>
</dbReference>
<keyword evidence="2" id="KW-0719">Serine esterase</keyword>
<dbReference type="EMBL" id="UINC01000999">
    <property type="protein sequence ID" value="SUZ66977.1"/>
    <property type="molecule type" value="Genomic_DNA"/>
</dbReference>
<evidence type="ECO:0000256" key="4">
    <source>
        <dbReference type="ARBA" id="ARBA00022729"/>
    </source>
</evidence>
<dbReference type="InterPro" id="IPR011118">
    <property type="entry name" value="Tannase/feruloyl_esterase"/>
</dbReference>
<keyword evidence="6" id="KW-0106">Calcium</keyword>
<keyword evidence="5" id="KW-0378">Hydrolase</keyword>
<name>A0A381PLE0_9ZZZZ</name>
<evidence type="ECO:0008006" key="9">
    <source>
        <dbReference type="Google" id="ProtNLM"/>
    </source>
</evidence>
<dbReference type="PANTHER" id="PTHR33938:SF15">
    <property type="entry name" value="FERULOYL ESTERASE B-RELATED"/>
    <property type="match status" value="1"/>
</dbReference>
<reference evidence="8" key="1">
    <citation type="submission" date="2018-05" db="EMBL/GenBank/DDBJ databases">
        <authorList>
            <person name="Lanie J.A."/>
            <person name="Ng W.-L."/>
            <person name="Kazmierczak K.M."/>
            <person name="Andrzejewski T.M."/>
            <person name="Davidsen T.M."/>
            <person name="Wayne K.J."/>
            <person name="Tettelin H."/>
            <person name="Glass J.I."/>
            <person name="Rusch D."/>
            <person name="Podicherti R."/>
            <person name="Tsui H.-C.T."/>
            <person name="Winkler M.E."/>
        </authorList>
    </citation>
    <scope>NUCLEOTIDE SEQUENCE</scope>
</reference>
<dbReference type="SUPFAM" id="SSF53474">
    <property type="entry name" value="alpha/beta-Hydrolases"/>
    <property type="match status" value="1"/>
</dbReference>
<keyword evidence="4" id="KW-0732">Signal</keyword>
<evidence type="ECO:0000256" key="3">
    <source>
        <dbReference type="ARBA" id="ARBA00022723"/>
    </source>
</evidence>
<keyword evidence="3" id="KW-0479">Metal-binding</keyword>
<accession>A0A381PLE0</accession>
<keyword evidence="7" id="KW-1015">Disulfide bond</keyword>
<dbReference type="Pfam" id="PF07519">
    <property type="entry name" value="Tannase"/>
    <property type="match status" value="1"/>
</dbReference>
<evidence type="ECO:0000313" key="8">
    <source>
        <dbReference type="EMBL" id="SUZ66977.1"/>
    </source>
</evidence>